<dbReference type="Gene3D" id="2.30.30.40">
    <property type="entry name" value="SH3 Domains"/>
    <property type="match status" value="1"/>
</dbReference>
<sequence>MKPVSISVKSTQLRREPSFLSPIIRHLEYANLCDLQETRGDWALIRFSNLEGWVHQSALTSGQIVLSAGASDVQRLASNKEIALAGKGFNAEVEKRYRRMHRGTNYAAVDLMQRRSISIQALSHFIQSGDLNRV</sequence>
<dbReference type="RefSeq" id="WP_149389535.1">
    <property type="nucleotide sequence ID" value="NZ_SMRS01000001.1"/>
</dbReference>
<dbReference type="OrthoDB" id="9790951at2"/>
<evidence type="ECO:0000313" key="2">
    <source>
        <dbReference type="Proteomes" id="UP000325302"/>
    </source>
</evidence>
<comment type="caution">
    <text evidence="1">The sequence shown here is derived from an EMBL/GenBank/DDBJ whole genome shotgun (WGS) entry which is preliminary data.</text>
</comment>
<accession>A0A5A9W7X2</accession>
<reference evidence="1 2" key="1">
    <citation type="submission" date="2019-03" db="EMBL/GenBank/DDBJ databases">
        <title>Nitrincola sp. nov. isolated from an Indian soda lake.</title>
        <authorList>
            <person name="Joshi A."/>
            <person name="Thite S.V."/>
            <person name="Joseph N."/>
            <person name="Dhotre D."/>
            <person name="Moorthy M."/>
            <person name="Shouche Y.S."/>
        </authorList>
    </citation>
    <scope>NUCLEOTIDE SEQUENCE [LARGE SCALE GENOMIC DNA]</scope>
    <source>
        <strain evidence="1 2">MEB193</strain>
    </source>
</reference>
<dbReference type="EMBL" id="SMRS01000001">
    <property type="protein sequence ID" value="KAA0876285.1"/>
    <property type="molecule type" value="Genomic_DNA"/>
</dbReference>
<gene>
    <name evidence="1" type="ORF">E1H14_00690</name>
</gene>
<proteinExistence type="predicted"/>
<dbReference type="AlphaFoldDB" id="A0A5A9W7X2"/>
<name>A0A5A9W7X2_9GAMM</name>
<protein>
    <submittedName>
        <fullName evidence="1">SH3 domain-containing protein</fullName>
    </submittedName>
</protein>
<organism evidence="1 2">
    <name type="scientific">Nitrincola tapanii</name>
    <dbReference type="NCBI Taxonomy" id="1708751"/>
    <lineage>
        <taxon>Bacteria</taxon>
        <taxon>Pseudomonadati</taxon>
        <taxon>Pseudomonadota</taxon>
        <taxon>Gammaproteobacteria</taxon>
        <taxon>Oceanospirillales</taxon>
        <taxon>Oceanospirillaceae</taxon>
        <taxon>Nitrincola</taxon>
    </lineage>
</organism>
<evidence type="ECO:0000313" key="1">
    <source>
        <dbReference type="EMBL" id="KAA0876285.1"/>
    </source>
</evidence>
<dbReference type="Proteomes" id="UP000325302">
    <property type="component" value="Unassembled WGS sequence"/>
</dbReference>
<keyword evidence="2" id="KW-1185">Reference proteome</keyword>